<dbReference type="SUPFAM" id="SSF55021">
    <property type="entry name" value="ACT-like"/>
    <property type="match status" value="1"/>
</dbReference>
<dbReference type="InterPro" id="IPR045865">
    <property type="entry name" value="ACT-like_dom_sf"/>
</dbReference>
<dbReference type="InterPro" id="IPR002912">
    <property type="entry name" value="ACT_dom"/>
</dbReference>
<comment type="pathway">
    <text evidence="1">Amino-acid biosynthesis; L-isoleucine biosynthesis; L-isoleucine from 2-oxobutanoate: step 1/4.</text>
</comment>
<comment type="pathway">
    <text evidence="2">Amino-acid biosynthesis; L-valine biosynthesis; L-valine from pyruvate: step 1/4.</text>
</comment>
<comment type="similarity">
    <text evidence="3">Belongs to the acetolactate synthase small subunit family.</text>
</comment>
<dbReference type="CDD" id="cd04878">
    <property type="entry name" value="ACT_AHAS"/>
    <property type="match status" value="1"/>
</dbReference>
<organism evidence="7">
    <name type="scientific">hydrothermal vent metagenome</name>
    <dbReference type="NCBI Taxonomy" id="652676"/>
    <lineage>
        <taxon>unclassified sequences</taxon>
        <taxon>metagenomes</taxon>
        <taxon>ecological metagenomes</taxon>
    </lineage>
</organism>
<evidence type="ECO:0000256" key="5">
    <source>
        <dbReference type="ARBA" id="ARBA00023304"/>
    </source>
</evidence>
<keyword evidence="4" id="KW-0028">Amino-acid biosynthesis</keyword>
<dbReference type="EC" id="2.2.1.6" evidence="7"/>
<accession>A0A3B0S908</accession>
<evidence type="ECO:0000256" key="1">
    <source>
        <dbReference type="ARBA" id="ARBA00004974"/>
    </source>
</evidence>
<dbReference type="NCBIfam" id="TIGR00119">
    <property type="entry name" value="acolac_sm"/>
    <property type="match status" value="1"/>
</dbReference>
<dbReference type="FunFam" id="3.30.70.260:FF:000001">
    <property type="entry name" value="Acetolactate synthase, small subunit"/>
    <property type="match status" value="1"/>
</dbReference>
<name>A0A3B0S908_9ZZZZ</name>
<evidence type="ECO:0000256" key="3">
    <source>
        <dbReference type="ARBA" id="ARBA00006341"/>
    </source>
</evidence>
<dbReference type="PROSITE" id="PS51671">
    <property type="entry name" value="ACT"/>
    <property type="match status" value="1"/>
</dbReference>
<evidence type="ECO:0000259" key="6">
    <source>
        <dbReference type="PROSITE" id="PS51671"/>
    </source>
</evidence>
<dbReference type="GO" id="GO:1990610">
    <property type="term" value="F:acetolactate synthase regulator activity"/>
    <property type="evidence" value="ECO:0007669"/>
    <property type="project" value="InterPro"/>
</dbReference>
<dbReference type="Gene3D" id="3.30.70.260">
    <property type="match status" value="1"/>
</dbReference>
<dbReference type="EMBL" id="UOEI01000292">
    <property type="protein sequence ID" value="VAW00770.1"/>
    <property type="molecule type" value="Genomic_DNA"/>
</dbReference>
<evidence type="ECO:0000256" key="2">
    <source>
        <dbReference type="ARBA" id="ARBA00005025"/>
    </source>
</evidence>
<feature type="non-terminal residue" evidence="7">
    <location>
        <position position="80"/>
    </location>
</feature>
<dbReference type="Pfam" id="PF22629">
    <property type="entry name" value="ACT_AHAS_ss"/>
    <property type="match status" value="1"/>
</dbReference>
<evidence type="ECO:0000256" key="4">
    <source>
        <dbReference type="ARBA" id="ARBA00022605"/>
    </source>
</evidence>
<dbReference type="GO" id="GO:0005829">
    <property type="term" value="C:cytosol"/>
    <property type="evidence" value="ECO:0007669"/>
    <property type="project" value="TreeGrafter"/>
</dbReference>
<dbReference type="GO" id="GO:0009099">
    <property type="term" value="P:L-valine biosynthetic process"/>
    <property type="evidence" value="ECO:0007669"/>
    <property type="project" value="UniProtKB-UniPathway"/>
</dbReference>
<sequence>MQHVISVTVENKPGVLARVSSMFARRDFNIHSLTVGPTEDPNRSRMTVVVDGPEMEQIVKQLYKLIHTLKVVEHAPGEAV</sequence>
<dbReference type="GO" id="GO:0003984">
    <property type="term" value="F:acetolactate synthase activity"/>
    <property type="evidence" value="ECO:0007669"/>
    <property type="project" value="UniProtKB-EC"/>
</dbReference>
<reference evidence="7" key="1">
    <citation type="submission" date="2018-06" db="EMBL/GenBank/DDBJ databases">
        <authorList>
            <person name="Zhirakovskaya E."/>
        </authorList>
    </citation>
    <scope>NUCLEOTIDE SEQUENCE</scope>
</reference>
<dbReference type="InterPro" id="IPR004789">
    <property type="entry name" value="Acetalactate_synth_ssu"/>
</dbReference>
<feature type="domain" description="ACT" evidence="6">
    <location>
        <begin position="4"/>
        <end position="76"/>
    </location>
</feature>
<proteinExistence type="inferred from homology"/>
<dbReference type="UniPathway" id="UPA00047">
    <property type="reaction ID" value="UER00055"/>
</dbReference>
<gene>
    <name evidence="7" type="ORF">MNBD_ACTINO01-479</name>
</gene>
<dbReference type="InterPro" id="IPR039557">
    <property type="entry name" value="AHAS_ACT"/>
</dbReference>
<dbReference type="PANTHER" id="PTHR30239:SF0">
    <property type="entry name" value="ACETOLACTATE SYNTHASE SMALL SUBUNIT 1, CHLOROPLASTIC"/>
    <property type="match status" value="1"/>
</dbReference>
<dbReference type="InterPro" id="IPR054480">
    <property type="entry name" value="AHAS_small-like_ACT"/>
</dbReference>
<dbReference type="GO" id="GO:0009097">
    <property type="term" value="P:isoleucine biosynthetic process"/>
    <property type="evidence" value="ECO:0007669"/>
    <property type="project" value="UniProtKB-UniPathway"/>
</dbReference>
<dbReference type="AlphaFoldDB" id="A0A3B0S908"/>
<protein>
    <submittedName>
        <fullName evidence="7">Acetolactate synthase small subunit</fullName>
        <ecNumber evidence="7">2.2.1.6</ecNumber>
    </submittedName>
</protein>
<keyword evidence="7" id="KW-0808">Transferase</keyword>
<evidence type="ECO:0000313" key="7">
    <source>
        <dbReference type="EMBL" id="VAW00770.1"/>
    </source>
</evidence>
<dbReference type="UniPathway" id="UPA00049">
    <property type="reaction ID" value="UER00059"/>
</dbReference>
<keyword evidence="5" id="KW-0100">Branched-chain amino acid biosynthesis</keyword>
<dbReference type="PANTHER" id="PTHR30239">
    <property type="entry name" value="ACETOLACTATE SYNTHASE SMALL SUBUNIT"/>
    <property type="match status" value="1"/>
</dbReference>